<dbReference type="InterPro" id="IPR058926">
    <property type="entry name" value="YmzB-like"/>
</dbReference>
<accession>A0A3D8VQ74</accession>
<dbReference type="Proteomes" id="UP000257032">
    <property type="component" value="Unassembled WGS sequence"/>
</dbReference>
<dbReference type="Pfam" id="PF25846">
    <property type="entry name" value="YmzB"/>
    <property type="match status" value="1"/>
</dbReference>
<protein>
    <submittedName>
        <fullName evidence="1">Uncharacterized protein</fullName>
    </submittedName>
</protein>
<organism evidence="1 2">
    <name type="scientific">Halobacillus trueperi</name>
    <dbReference type="NCBI Taxonomy" id="156205"/>
    <lineage>
        <taxon>Bacteria</taxon>
        <taxon>Bacillati</taxon>
        <taxon>Bacillota</taxon>
        <taxon>Bacilli</taxon>
        <taxon>Bacillales</taxon>
        <taxon>Bacillaceae</taxon>
        <taxon>Halobacillus</taxon>
    </lineage>
</organism>
<gene>
    <name evidence="1" type="ORF">DXT76_08095</name>
</gene>
<evidence type="ECO:0000313" key="2">
    <source>
        <dbReference type="Proteomes" id="UP000257032"/>
    </source>
</evidence>
<sequence length="115" mass="13699">MSMNDLTIEEFNQQLQQWHGENIRIKKHELRDEDTITMNLDHISYETHTRRLDEYTPMHALYLHGQGQTETDAQSAQPLPSAYYEISLEDTTRYQFLNDRFTLETARGTYTIEKE</sequence>
<name>A0A3D8VQ74_9BACI</name>
<dbReference type="EMBL" id="QTLC01000031">
    <property type="protein sequence ID" value="RDY71417.1"/>
    <property type="molecule type" value="Genomic_DNA"/>
</dbReference>
<proteinExistence type="predicted"/>
<dbReference type="AlphaFoldDB" id="A0A3D8VQ74"/>
<evidence type="ECO:0000313" key="1">
    <source>
        <dbReference type="EMBL" id="RDY71417.1"/>
    </source>
</evidence>
<comment type="caution">
    <text evidence="1">The sequence shown here is derived from an EMBL/GenBank/DDBJ whole genome shotgun (WGS) entry which is preliminary data.</text>
</comment>
<reference evidence="1 2" key="1">
    <citation type="submission" date="2018-08" db="EMBL/GenBank/DDBJ databases">
        <title>Genome sequence of strict halophilic Halobacillus trueperi SS1 isolated from Lunsu, a salty water body of North West Himalayas.</title>
        <authorList>
            <person name="Gupta S."/>
            <person name="Sharma P."/>
            <person name="Dev K."/>
            <person name="Baumler D."/>
            <person name="Sourirajan A."/>
        </authorList>
    </citation>
    <scope>NUCLEOTIDE SEQUENCE [LARGE SCALE GENOMIC DNA]</scope>
    <source>
        <strain evidence="1 2">SS1</strain>
    </source>
</reference>